<evidence type="ECO:0000313" key="2">
    <source>
        <dbReference type="Proteomes" id="UP000266673"/>
    </source>
</evidence>
<proteinExistence type="predicted"/>
<dbReference type="AlphaFoldDB" id="A0A397W9T8"/>
<organism evidence="1 2">
    <name type="scientific">Gigaspora rosea</name>
    <dbReference type="NCBI Taxonomy" id="44941"/>
    <lineage>
        <taxon>Eukaryota</taxon>
        <taxon>Fungi</taxon>
        <taxon>Fungi incertae sedis</taxon>
        <taxon>Mucoromycota</taxon>
        <taxon>Glomeromycotina</taxon>
        <taxon>Glomeromycetes</taxon>
        <taxon>Diversisporales</taxon>
        <taxon>Gigasporaceae</taxon>
        <taxon>Gigaspora</taxon>
    </lineage>
</organism>
<name>A0A397W9T8_9GLOM</name>
<keyword evidence="2" id="KW-1185">Reference proteome</keyword>
<dbReference type="Proteomes" id="UP000266673">
    <property type="component" value="Unassembled WGS sequence"/>
</dbReference>
<comment type="caution">
    <text evidence="1">The sequence shown here is derived from an EMBL/GenBank/DDBJ whole genome shotgun (WGS) entry which is preliminary data.</text>
</comment>
<protein>
    <submittedName>
        <fullName evidence="1">Uncharacterized protein</fullName>
    </submittedName>
</protein>
<gene>
    <name evidence="1" type="ORF">C2G38_2158313</name>
</gene>
<dbReference type="EMBL" id="QKWP01000070">
    <property type="protein sequence ID" value="RIB28306.1"/>
    <property type="molecule type" value="Genomic_DNA"/>
</dbReference>
<accession>A0A397W9T8</accession>
<sequence length="185" mass="21478">MNPSSKDILTTIVVLTLQSKESVLQTSLTIPNFEIECVVESDEQLDNKLDKKLVMCQMNNQVLIYNFNFFYPSPPKKSSDFCHSPNISNEQSNNESKEQLKLYKDQVFQMVKEAHITLSLLSIQMDLEFVKNMSKRMQMVIRFQGHFYAIMLKNKQPKIDHITQMNLVHVVLIVTRRSIYTGVSI</sequence>
<evidence type="ECO:0000313" key="1">
    <source>
        <dbReference type="EMBL" id="RIB28306.1"/>
    </source>
</evidence>
<reference evidence="1 2" key="1">
    <citation type="submission" date="2018-06" db="EMBL/GenBank/DDBJ databases">
        <title>Comparative genomics reveals the genomic features of Rhizophagus irregularis, R. cerebriforme, R. diaphanum and Gigaspora rosea, and their symbiotic lifestyle signature.</title>
        <authorList>
            <person name="Morin E."/>
            <person name="San Clemente H."/>
            <person name="Chen E.C.H."/>
            <person name="De La Providencia I."/>
            <person name="Hainaut M."/>
            <person name="Kuo A."/>
            <person name="Kohler A."/>
            <person name="Murat C."/>
            <person name="Tang N."/>
            <person name="Roy S."/>
            <person name="Loubradou J."/>
            <person name="Henrissat B."/>
            <person name="Grigoriev I.V."/>
            <person name="Corradi N."/>
            <person name="Roux C."/>
            <person name="Martin F.M."/>
        </authorList>
    </citation>
    <scope>NUCLEOTIDE SEQUENCE [LARGE SCALE GENOMIC DNA]</scope>
    <source>
        <strain evidence="1 2">DAOM 194757</strain>
    </source>
</reference>